<dbReference type="Proteomes" id="UP001060085">
    <property type="component" value="Linkage Group LG03"/>
</dbReference>
<evidence type="ECO:0000313" key="1">
    <source>
        <dbReference type="EMBL" id="KAI5670971.1"/>
    </source>
</evidence>
<name>A0ACC0BEA6_CATRO</name>
<comment type="caution">
    <text evidence="1">The sequence shown here is derived from an EMBL/GenBank/DDBJ whole genome shotgun (WGS) entry which is preliminary data.</text>
</comment>
<evidence type="ECO:0000313" key="2">
    <source>
        <dbReference type="Proteomes" id="UP001060085"/>
    </source>
</evidence>
<dbReference type="EMBL" id="CM044703">
    <property type="protein sequence ID" value="KAI5670971.1"/>
    <property type="molecule type" value="Genomic_DNA"/>
</dbReference>
<organism evidence="1 2">
    <name type="scientific">Catharanthus roseus</name>
    <name type="common">Madagascar periwinkle</name>
    <name type="synonym">Vinca rosea</name>
    <dbReference type="NCBI Taxonomy" id="4058"/>
    <lineage>
        <taxon>Eukaryota</taxon>
        <taxon>Viridiplantae</taxon>
        <taxon>Streptophyta</taxon>
        <taxon>Embryophyta</taxon>
        <taxon>Tracheophyta</taxon>
        <taxon>Spermatophyta</taxon>
        <taxon>Magnoliopsida</taxon>
        <taxon>eudicotyledons</taxon>
        <taxon>Gunneridae</taxon>
        <taxon>Pentapetalae</taxon>
        <taxon>asterids</taxon>
        <taxon>lamiids</taxon>
        <taxon>Gentianales</taxon>
        <taxon>Apocynaceae</taxon>
        <taxon>Rauvolfioideae</taxon>
        <taxon>Vinceae</taxon>
        <taxon>Catharanthinae</taxon>
        <taxon>Catharanthus</taxon>
    </lineage>
</organism>
<accession>A0ACC0BEA6</accession>
<reference evidence="2" key="1">
    <citation type="journal article" date="2023" name="Nat. Plants">
        <title>Single-cell RNA sequencing provides a high-resolution roadmap for understanding the multicellular compartmentation of specialized metabolism.</title>
        <authorList>
            <person name="Sun S."/>
            <person name="Shen X."/>
            <person name="Li Y."/>
            <person name="Li Y."/>
            <person name="Wang S."/>
            <person name="Li R."/>
            <person name="Zhang H."/>
            <person name="Shen G."/>
            <person name="Guo B."/>
            <person name="Wei J."/>
            <person name="Xu J."/>
            <person name="St-Pierre B."/>
            <person name="Chen S."/>
            <person name="Sun C."/>
        </authorList>
    </citation>
    <scope>NUCLEOTIDE SEQUENCE [LARGE SCALE GENOMIC DNA]</scope>
</reference>
<proteinExistence type="predicted"/>
<keyword evidence="2" id="KW-1185">Reference proteome</keyword>
<gene>
    <name evidence="1" type="ORF">M9H77_11335</name>
</gene>
<protein>
    <submittedName>
        <fullName evidence="1">Uncharacterized protein</fullName>
    </submittedName>
</protein>
<sequence>MSSSDEEGEIVPDSAINYYFVDKNEEVVSFSVLPLQWKEGEMLQEPALPVYLCGTSDDGLQRIYKRVIAWKFELSFVLPEIYALSKDKLWIKLHRPRKSYEDSIKTILVAVHVLHFAKKNPKESGKTLWDYILKILSTYEVLPSENDLLDHVPLFNEAIQRDKDIANSKYIADFLFEIQDRRRSCNEESRVPKKQKFIIEEDSELCSSDANDSADEEHYYSVCAYCDDGGEMLWCDGRCLRSFHPTTESGTESFCESLGYTREQADAIQTFLCKNCQYQQHQCFACGLLGSSDKSSVAEVFPCVSAMCGQFYHPKCVSKLVFPCDDTKAEELQKKIAEGESFTCPIHKCYHCKQVEDKSVYELQFGICRRCPKAYHRKCLPRGISFECDEAKNVQKRAWEYLLEGRILIYCMDHKIISKIGTPRRDHLAFPDLDMIKSQNSLQLLPPQVKALSTRRSKKLGSLEVKDIVKAKKLVKKTYGSAKEVAKQFHQVSEQKMGPSTGYSKDSQKSLREKVYKPLIVGTGRTSGIKVKPKSPHLTLPPKVQNAPHGKLKHTPAVNPALKNAYSSQPAEHAEMEKRILALIESSTAAIDAKEFKMEMKRKAAHMYSPDVTAGKAITMGKVEHAVEAIRAALKKIDNGGTIEEAKAVCPPEILHQITRWKKMLRVYLGPFLHGMRYTPFGRHFTKVDKLKEVVARLQWYVKDGDTIVDFCCGSNDFSWFMKNALDKMGTICSFKNYDLMQSKIDFNFEKRDWMTVGLKELPEGSNLIMGLNPPFSRANHFINKALTFQPKLLILIVPKETERLDKKKYPYDLIWEDDELLAGKSFYLPGSVDVHDKQLEQWNLEAPPLYLWSRPDWSGKHRAIARKHGHIRVDQDDVKFMDDAAAAIAPVSNYLMEDNHDCYGDFSIVMKNHRDILGILDDLPEAFDQFEDDKQSERHRDDQSPLMQWQQNENERFIAAEDESIDMDLSTTP</sequence>